<sequence>MIFIIAFVVLIASFASAQQHPQIPCGLPPFVDRMKDTSAAQLRAIWQDYQAGADCSAQQQQTFAIVHSLTDSERTYIFGVPPPKPKSMQDSVPKFLRNSEPKFRQQFDKLWGSTTLAAEDKFRTLEALAQENLSSQQLGDFHQWLHAVKTQKRTMDRRIDSLSDEARQVFSAVVQLRAQEQKLLTQSSPSVIAELKGLL</sequence>
<dbReference type="Proteomes" id="UP000095287">
    <property type="component" value="Unplaced"/>
</dbReference>
<dbReference type="AlphaFoldDB" id="A0A1I8AX55"/>
<name>A0A1I8AX55_9BILA</name>
<reference evidence="3" key="1">
    <citation type="submission" date="2016-11" db="UniProtKB">
        <authorList>
            <consortium name="WormBaseParasite"/>
        </authorList>
    </citation>
    <scope>IDENTIFICATION</scope>
</reference>
<organism evidence="2 3">
    <name type="scientific">Steinernema glaseri</name>
    <dbReference type="NCBI Taxonomy" id="37863"/>
    <lineage>
        <taxon>Eukaryota</taxon>
        <taxon>Metazoa</taxon>
        <taxon>Ecdysozoa</taxon>
        <taxon>Nematoda</taxon>
        <taxon>Chromadorea</taxon>
        <taxon>Rhabditida</taxon>
        <taxon>Tylenchina</taxon>
        <taxon>Panagrolaimomorpha</taxon>
        <taxon>Strongyloidoidea</taxon>
        <taxon>Steinernematidae</taxon>
        <taxon>Steinernema</taxon>
    </lineage>
</organism>
<dbReference type="WBParaSite" id="L893_g9987.t1">
    <property type="protein sequence ID" value="L893_g9987.t1"/>
    <property type="gene ID" value="L893_g9987"/>
</dbReference>
<keyword evidence="2" id="KW-1185">Reference proteome</keyword>
<accession>A0A1I8AX55</accession>
<feature type="chain" id="PRO_5009315211" evidence="1">
    <location>
        <begin position="18"/>
        <end position="199"/>
    </location>
</feature>
<proteinExistence type="predicted"/>
<keyword evidence="1" id="KW-0732">Signal</keyword>
<evidence type="ECO:0000313" key="2">
    <source>
        <dbReference type="Proteomes" id="UP000095287"/>
    </source>
</evidence>
<feature type="signal peptide" evidence="1">
    <location>
        <begin position="1"/>
        <end position="17"/>
    </location>
</feature>
<evidence type="ECO:0000256" key="1">
    <source>
        <dbReference type="SAM" id="SignalP"/>
    </source>
</evidence>
<evidence type="ECO:0000313" key="3">
    <source>
        <dbReference type="WBParaSite" id="L893_g9987.t1"/>
    </source>
</evidence>
<protein>
    <submittedName>
        <fullName evidence="3">DUF148 domain-containing protein</fullName>
    </submittedName>
</protein>